<evidence type="ECO:0000313" key="3">
    <source>
        <dbReference type="EMBL" id="GLK51901.1"/>
    </source>
</evidence>
<evidence type="ECO:0000256" key="2">
    <source>
        <dbReference type="PIRSR" id="PIRSR613078-2"/>
    </source>
</evidence>
<dbReference type="CDD" id="cd07067">
    <property type="entry name" value="HP_PGM_like"/>
    <property type="match status" value="1"/>
</dbReference>
<name>A0A9W6IKB3_9PROT</name>
<dbReference type="PANTHER" id="PTHR48100">
    <property type="entry name" value="BROAD-SPECIFICITY PHOSPHATASE YOR283W-RELATED"/>
    <property type="match status" value="1"/>
</dbReference>
<dbReference type="SMART" id="SM00855">
    <property type="entry name" value="PGAM"/>
    <property type="match status" value="1"/>
</dbReference>
<accession>A0A9W6IKB3</accession>
<evidence type="ECO:0000313" key="4">
    <source>
        <dbReference type="Proteomes" id="UP001143486"/>
    </source>
</evidence>
<dbReference type="PANTHER" id="PTHR48100:SF1">
    <property type="entry name" value="HISTIDINE PHOSPHATASE FAMILY PROTEIN-RELATED"/>
    <property type="match status" value="1"/>
</dbReference>
<keyword evidence="4" id="KW-1185">Reference proteome</keyword>
<protein>
    <recommendedName>
        <fullName evidence="5">Phosphoglycerate mutase</fullName>
    </recommendedName>
</protein>
<dbReference type="Pfam" id="PF00300">
    <property type="entry name" value="His_Phos_1"/>
    <property type="match status" value="1"/>
</dbReference>
<dbReference type="InterPro" id="IPR013078">
    <property type="entry name" value="His_Pase_superF_clade-1"/>
</dbReference>
<comment type="caution">
    <text evidence="3">The sequence shown here is derived from an EMBL/GenBank/DDBJ whole genome shotgun (WGS) entry which is preliminary data.</text>
</comment>
<dbReference type="Gene3D" id="3.40.50.1240">
    <property type="entry name" value="Phosphoglycerate mutase-like"/>
    <property type="match status" value="1"/>
</dbReference>
<dbReference type="SUPFAM" id="SSF53254">
    <property type="entry name" value="Phosphoglycerate mutase-like"/>
    <property type="match status" value="1"/>
</dbReference>
<feature type="active site" description="Tele-phosphohistidine intermediate" evidence="1">
    <location>
        <position position="9"/>
    </location>
</feature>
<dbReference type="InterPro" id="IPR050275">
    <property type="entry name" value="PGM_Phosphatase"/>
</dbReference>
<evidence type="ECO:0000256" key="1">
    <source>
        <dbReference type="PIRSR" id="PIRSR613078-1"/>
    </source>
</evidence>
<sequence>MTKILLARHGNTFGPGDTPVWVGAKEDLPLVESGEAQARALGEALAASGLTPGRIVCGPLKRTRRAADIVAGLTGFAGTPEIDERLKEIDYGAWGGKSNDEIVAAFGQDALDSWDKHHRRPDGADWSPDEATLKANALAAMRDAAQGPLTLIVTSNGVLRYMHAALSGADSNAKVKTGHICAADIEGEAGARLFWNEKPDAGLLAQTFG</sequence>
<dbReference type="GO" id="GO:0005737">
    <property type="term" value="C:cytoplasm"/>
    <property type="evidence" value="ECO:0007669"/>
    <property type="project" value="TreeGrafter"/>
</dbReference>
<dbReference type="InterPro" id="IPR029033">
    <property type="entry name" value="His_PPase_superfam"/>
</dbReference>
<proteinExistence type="predicted"/>
<dbReference type="RefSeq" id="WP_271186265.1">
    <property type="nucleotide sequence ID" value="NZ_BSFE01000003.1"/>
</dbReference>
<organism evidence="3 4">
    <name type="scientific">Maricaulis virginensis</name>
    <dbReference type="NCBI Taxonomy" id="144022"/>
    <lineage>
        <taxon>Bacteria</taxon>
        <taxon>Pseudomonadati</taxon>
        <taxon>Pseudomonadota</taxon>
        <taxon>Alphaproteobacteria</taxon>
        <taxon>Maricaulales</taxon>
        <taxon>Maricaulaceae</taxon>
        <taxon>Maricaulis</taxon>
    </lineage>
</organism>
<dbReference type="EMBL" id="BSFE01000003">
    <property type="protein sequence ID" value="GLK51901.1"/>
    <property type="molecule type" value="Genomic_DNA"/>
</dbReference>
<dbReference type="AlphaFoldDB" id="A0A9W6IKB3"/>
<dbReference type="GO" id="GO:0016791">
    <property type="term" value="F:phosphatase activity"/>
    <property type="evidence" value="ECO:0007669"/>
    <property type="project" value="TreeGrafter"/>
</dbReference>
<feature type="active site" description="Proton donor/acceptor" evidence="1">
    <location>
        <position position="88"/>
    </location>
</feature>
<evidence type="ECO:0008006" key="5">
    <source>
        <dbReference type="Google" id="ProtNLM"/>
    </source>
</evidence>
<reference evidence="3" key="2">
    <citation type="submission" date="2023-01" db="EMBL/GenBank/DDBJ databases">
        <authorList>
            <person name="Sun Q."/>
            <person name="Evtushenko L."/>
        </authorList>
    </citation>
    <scope>NUCLEOTIDE SEQUENCE</scope>
    <source>
        <strain evidence="3">VKM B-1513</strain>
    </source>
</reference>
<dbReference type="Proteomes" id="UP001143486">
    <property type="component" value="Unassembled WGS sequence"/>
</dbReference>
<feature type="binding site" evidence="2">
    <location>
        <begin position="88"/>
        <end position="91"/>
    </location>
    <ligand>
        <name>substrate</name>
    </ligand>
</feature>
<reference evidence="3" key="1">
    <citation type="journal article" date="2014" name="Int. J. Syst. Evol. Microbiol.">
        <title>Complete genome sequence of Corynebacterium casei LMG S-19264T (=DSM 44701T), isolated from a smear-ripened cheese.</title>
        <authorList>
            <consortium name="US DOE Joint Genome Institute (JGI-PGF)"/>
            <person name="Walter F."/>
            <person name="Albersmeier A."/>
            <person name="Kalinowski J."/>
            <person name="Ruckert C."/>
        </authorList>
    </citation>
    <scope>NUCLEOTIDE SEQUENCE</scope>
    <source>
        <strain evidence="3">VKM B-1513</strain>
    </source>
</reference>
<feature type="binding site" evidence="2">
    <location>
        <position position="62"/>
    </location>
    <ligand>
        <name>substrate</name>
    </ligand>
</feature>
<gene>
    <name evidence="3" type="ORF">GCM10017621_14090</name>
</gene>